<evidence type="ECO:0000313" key="2">
    <source>
        <dbReference type="EMBL" id="KAK4247645.1"/>
    </source>
</evidence>
<reference evidence="2" key="2">
    <citation type="submission" date="2023-05" db="EMBL/GenBank/DDBJ databases">
        <authorList>
            <consortium name="Lawrence Berkeley National Laboratory"/>
            <person name="Steindorff A."/>
            <person name="Hensen N."/>
            <person name="Bonometti L."/>
            <person name="Westerberg I."/>
            <person name="Brannstrom I.O."/>
            <person name="Guillou S."/>
            <person name="Cros-Aarteil S."/>
            <person name="Calhoun S."/>
            <person name="Haridas S."/>
            <person name="Kuo A."/>
            <person name="Mondo S."/>
            <person name="Pangilinan J."/>
            <person name="Riley R."/>
            <person name="Labutti K."/>
            <person name="Andreopoulos B."/>
            <person name="Lipzen A."/>
            <person name="Chen C."/>
            <person name="Yanf M."/>
            <person name="Daum C."/>
            <person name="Ng V."/>
            <person name="Clum A."/>
            <person name="Ohm R."/>
            <person name="Martin F."/>
            <person name="Silar P."/>
            <person name="Natvig D."/>
            <person name="Lalanne C."/>
            <person name="Gautier V."/>
            <person name="Ament-Velasquez S.L."/>
            <person name="Kruys A."/>
            <person name="Hutchinson M.I."/>
            <person name="Powell A.J."/>
            <person name="Barry K."/>
            <person name="Miller A.N."/>
            <person name="Grigoriev I.V."/>
            <person name="Debuchy R."/>
            <person name="Gladieux P."/>
            <person name="Thoren M.H."/>
            <person name="Johannesson H."/>
        </authorList>
    </citation>
    <scope>NUCLEOTIDE SEQUENCE</scope>
    <source>
        <strain evidence="2">CBS 359.72</strain>
    </source>
</reference>
<reference evidence="2" key="1">
    <citation type="journal article" date="2023" name="Mol. Phylogenet. Evol.">
        <title>Genome-scale phylogeny and comparative genomics of the fungal order Sordariales.</title>
        <authorList>
            <person name="Hensen N."/>
            <person name="Bonometti L."/>
            <person name="Westerberg I."/>
            <person name="Brannstrom I.O."/>
            <person name="Guillou S."/>
            <person name="Cros-Aarteil S."/>
            <person name="Calhoun S."/>
            <person name="Haridas S."/>
            <person name="Kuo A."/>
            <person name="Mondo S."/>
            <person name="Pangilinan J."/>
            <person name="Riley R."/>
            <person name="LaButti K."/>
            <person name="Andreopoulos B."/>
            <person name="Lipzen A."/>
            <person name="Chen C."/>
            <person name="Yan M."/>
            <person name="Daum C."/>
            <person name="Ng V."/>
            <person name="Clum A."/>
            <person name="Steindorff A."/>
            <person name="Ohm R.A."/>
            <person name="Martin F."/>
            <person name="Silar P."/>
            <person name="Natvig D.O."/>
            <person name="Lalanne C."/>
            <person name="Gautier V."/>
            <person name="Ament-Velasquez S.L."/>
            <person name="Kruys A."/>
            <person name="Hutchinson M.I."/>
            <person name="Powell A.J."/>
            <person name="Barry K."/>
            <person name="Miller A.N."/>
            <person name="Grigoriev I.V."/>
            <person name="Debuchy R."/>
            <person name="Gladieux P."/>
            <person name="Hiltunen Thoren M."/>
            <person name="Johannesson H."/>
        </authorList>
    </citation>
    <scope>NUCLEOTIDE SEQUENCE</scope>
    <source>
        <strain evidence="2">CBS 359.72</strain>
    </source>
</reference>
<protein>
    <submittedName>
        <fullName evidence="2">Uncharacterized protein</fullName>
    </submittedName>
</protein>
<gene>
    <name evidence="2" type="ORF">C7999DRAFT_14357</name>
</gene>
<evidence type="ECO:0000256" key="1">
    <source>
        <dbReference type="SAM" id="MobiDB-lite"/>
    </source>
</evidence>
<accession>A0AAN7CTH9</accession>
<sequence>MTERAPGKEELDEIAQQAERELNTYQSKTGAGKGRVTGLDDYGVNDTVERKFPGSDVKVGEDVVTNQGYNRRIPPYEGGDVDDRGRFLRGSAYEGAGGPEDKTAHVYLHKSGEIDEATVRGWGKDPRELENPAHRPDVDDSKLLPADQALAGRGREPLRRGEISEQGRLAAKTNVGLPPDSREEVPPKGSRRGSKFKGAYYETPESVPDQWADQGIVPPRSVTETSKNI</sequence>
<feature type="region of interest" description="Disordered" evidence="1">
    <location>
        <begin position="24"/>
        <end position="44"/>
    </location>
</feature>
<proteinExistence type="predicted"/>
<comment type="caution">
    <text evidence="2">The sequence shown here is derived from an EMBL/GenBank/DDBJ whole genome shotgun (WGS) entry which is preliminary data.</text>
</comment>
<name>A0AAN7CTH9_9PEZI</name>
<evidence type="ECO:0000313" key="3">
    <source>
        <dbReference type="Proteomes" id="UP001303647"/>
    </source>
</evidence>
<feature type="compositionally biased region" description="Basic and acidic residues" evidence="1">
    <location>
        <begin position="153"/>
        <end position="165"/>
    </location>
</feature>
<dbReference type="AlphaFoldDB" id="A0AAN7CTH9"/>
<dbReference type="Proteomes" id="UP001303647">
    <property type="component" value="Unassembled WGS sequence"/>
</dbReference>
<dbReference type="EMBL" id="MU857650">
    <property type="protein sequence ID" value="KAK4247645.1"/>
    <property type="molecule type" value="Genomic_DNA"/>
</dbReference>
<keyword evidence="3" id="KW-1185">Reference proteome</keyword>
<organism evidence="2 3">
    <name type="scientific">Corynascus novoguineensis</name>
    <dbReference type="NCBI Taxonomy" id="1126955"/>
    <lineage>
        <taxon>Eukaryota</taxon>
        <taxon>Fungi</taxon>
        <taxon>Dikarya</taxon>
        <taxon>Ascomycota</taxon>
        <taxon>Pezizomycotina</taxon>
        <taxon>Sordariomycetes</taxon>
        <taxon>Sordariomycetidae</taxon>
        <taxon>Sordariales</taxon>
        <taxon>Chaetomiaceae</taxon>
        <taxon>Corynascus</taxon>
    </lineage>
</organism>
<feature type="compositionally biased region" description="Basic and acidic residues" evidence="1">
    <location>
        <begin position="122"/>
        <end position="142"/>
    </location>
</feature>
<feature type="region of interest" description="Disordered" evidence="1">
    <location>
        <begin position="117"/>
        <end position="229"/>
    </location>
</feature>